<dbReference type="PANTHER" id="PTHR11910">
    <property type="entry name" value="ATP SYNTHASE DELTA CHAIN"/>
    <property type="match status" value="1"/>
</dbReference>
<evidence type="ECO:0000256" key="7">
    <source>
        <dbReference type="ARBA" id="ARBA00023310"/>
    </source>
</evidence>
<comment type="similarity">
    <text evidence="8">Belongs to the ATPase delta chain family.</text>
</comment>
<protein>
    <recommendedName>
        <fullName evidence="8">ATP synthase subunit delta</fullName>
    </recommendedName>
    <alternativeName>
        <fullName evidence="8">ATP synthase F(1) sector subunit delta</fullName>
    </alternativeName>
    <alternativeName>
        <fullName evidence="8">F-type ATPase subunit delta</fullName>
        <shortName evidence="8">F-ATPase subunit delta</shortName>
    </alternativeName>
</protein>
<comment type="function">
    <text evidence="8">F(1)F(0) ATP synthase produces ATP from ADP in the presence of a proton or sodium gradient. F-type ATPases consist of two structural domains, F(1) containing the extramembraneous catalytic core and F(0) containing the membrane proton channel, linked together by a central stalk and a peripheral stalk. During catalysis, ATP synthesis in the catalytic domain of F(1) is coupled via a rotary mechanism of the central stalk subunits to proton translocation.</text>
</comment>
<dbReference type="Proteomes" id="UP001164965">
    <property type="component" value="Chromosome"/>
</dbReference>
<dbReference type="PRINTS" id="PR00125">
    <property type="entry name" value="ATPASEDELTA"/>
</dbReference>
<dbReference type="HAMAP" id="MF_01416">
    <property type="entry name" value="ATP_synth_delta_bact"/>
    <property type="match status" value="1"/>
</dbReference>
<dbReference type="RefSeq" id="WP_265383708.1">
    <property type="nucleotide sequence ID" value="NZ_CP110615.1"/>
</dbReference>
<evidence type="ECO:0000256" key="1">
    <source>
        <dbReference type="ARBA" id="ARBA00004370"/>
    </source>
</evidence>
<dbReference type="InterPro" id="IPR000711">
    <property type="entry name" value="ATPase_OSCP/dsu"/>
</dbReference>
<gene>
    <name evidence="8" type="primary">atpH</name>
    <name evidence="9" type="ORF">RHODO2019_03850</name>
</gene>
<dbReference type="EMBL" id="CP110615">
    <property type="protein sequence ID" value="UZJ25604.1"/>
    <property type="molecule type" value="Genomic_DNA"/>
</dbReference>
<keyword evidence="10" id="KW-1185">Reference proteome</keyword>
<dbReference type="NCBIfam" id="NF009967">
    <property type="entry name" value="PRK13430.1"/>
    <property type="match status" value="1"/>
</dbReference>
<keyword evidence="2 8" id="KW-0813">Transport</keyword>
<dbReference type="PROSITE" id="PS00389">
    <property type="entry name" value="ATPASE_DELTA"/>
    <property type="match status" value="1"/>
</dbReference>
<keyword evidence="3 8" id="KW-0375">Hydrogen ion transport</keyword>
<dbReference type="NCBIfam" id="TIGR01145">
    <property type="entry name" value="ATP_synt_delta"/>
    <property type="match status" value="1"/>
</dbReference>
<evidence type="ECO:0000313" key="10">
    <source>
        <dbReference type="Proteomes" id="UP001164965"/>
    </source>
</evidence>
<evidence type="ECO:0000256" key="2">
    <source>
        <dbReference type="ARBA" id="ARBA00022448"/>
    </source>
</evidence>
<comment type="subcellular location">
    <subcellularLocation>
        <location evidence="8">Cell membrane</location>
        <topology evidence="8">Peripheral membrane protein</topology>
    </subcellularLocation>
    <subcellularLocation>
        <location evidence="1">Membrane</location>
    </subcellularLocation>
</comment>
<keyword evidence="7 8" id="KW-0066">ATP synthesis</keyword>
<dbReference type="Pfam" id="PF00213">
    <property type="entry name" value="OSCP"/>
    <property type="match status" value="1"/>
</dbReference>
<dbReference type="InterPro" id="IPR020781">
    <property type="entry name" value="ATPase_OSCP/d_CS"/>
</dbReference>
<sequence>MHATSRDALAAVREQLAPESAAEVGTELFSVVTLLDSERGLRRTLADGSTDPDARSGLVGRLFQGKISDATLAVLTVVVRQQWSSARDVVDSLELLGREVLLRSAERDGQLDTVEDELFRLGRIVAASPSLERVLADRSAVAGQRTSLVHSLLDGKVAAVTSALVTQVVERLREEPADAFDALSTLAARQREQSVAHVRSAVALSDAQLERLTRTLTTTYGRTVTVHVEVDPALTGGLVVQVGDEVIDGSVAGRLDALRRRLAG</sequence>
<keyword evidence="8" id="KW-1003">Cell membrane</keyword>
<organism evidence="9 10">
    <name type="scientific">Rhodococcus antarcticus</name>
    <dbReference type="NCBI Taxonomy" id="2987751"/>
    <lineage>
        <taxon>Bacteria</taxon>
        <taxon>Bacillati</taxon>
        <taxon>Actinomycetota</taxon>
        <taxon>Actinomycetes</taxon>
        <taxon>Mycobacteriales</taxon>
        <taxon>Nocardiaceae</taxon>
        <taxon>Rhodococcus</taxon>
    </lineage>
</organism>
<dbReference type="Gene3D" id="1.10.520.20">
    <property type="entry name" value="N-terminal domain of the delta subunit of the F1F0-ATP synthase"/>
    <property type="match status" value="1"/>
</dbReference>
<keyword evidence="5 8" id="KW-0472">Membrane</keyword>
<evidence type="ECO:0000256" key="4">
    <source>
        <dbReference type="ARBA" id="ARBA00023065"/>
    </source>
</evidence>
<evidence type="ECO:0000256" key="5">
    <source>
        <dbReference type="ARBA" id="ARBA00023136"/>
    </source>
</evidence>
<keyword evidence="6 8" id="KW-0139">CF(1)</keyword>
<evidence type="ECO:0000256" key="8">
    <source>
        <dbReference type="HAMAP-Rule" id="MF_01416"/>
    </source>
</evidence>
<dbReference type="InterPro" id="IPR026015">
    <property type="entry name" value="ATP_synth_OSCP/delta_N_sf"/>
</dbReference>
<name>A0ABY6P1S6_9NOCA</name>
<comment type="function">
    <text evidence="8">This protein is part of the stalk that links CF(0) to CF(1). It either transmits conformational changes from CF(0) to CF(1) or is implicated in proton conduction.</text>
</comment>
<proteinExistence type="inferred from homology"/>
<evidence type="ECO:0000256" key="3">
    <source>
        <dbReference type="ARBA" id="ARBA00022781"/>
    </source>
</evidence>
<evidence type="ECO:0000313" key="9">
    <source>
        <dbReference type="EMBL" id="UZJ25604.1"/>
    </source>
</evidence>
<keyword evidence="4 8" id="KW-0406">Ion transport</keyword>
<accession>A0ABY6P1S6</accession>
<evidence type="ECO:0000256" key="6">
    <source>
        <dbReference type="ARBA" id="ARBA00023196"/>
    </source>
</evidence>
<reference evidence="9" key="1">
    <citation type="submission" date="2022-10" db="EMBL/GenBank/DDBJ databases">
        <title>Rhodococcus sp.75.</title>
        <authorList>
            <person name="Sun M."/>
        </authorList>
    </citation>
    <scope>NUCLEOTIDE SEQUENCE</scope>
    <source>
        <strain evidence="9">75</strain>
    </source>
</reference>